<accession>A0A2W5QGZ1</accession>
<sequence>MNRDPVPVIVAQHAEDAVVLRNTRSHLLRAPHVKLHQLLRLDERLAGHLDGLAVAREAGARVAAQALERAGSAEVFVVAVGSIEGRDPVGLERLFALAQEMPETRPGLFSAFGWVPAAKLKGVSQALLASSGVLQREVGLAACAMHGVDPQAALDAALADEHAVLRARALHVAACLGDSSRLPACVAALQDPEAGCATKAAHAAVLLGHRGQPLAALERLALAPGPGQWRALSLLLKVLDPAEARTVLTALARDATMARPLIRGIGMAGDAGFLPWLLRQMNDPALARIAGEAFSLITGLDLALLDLERDAPAGVAFGPNDDPDDDDTSMDEDAGLPWPDPDRLEAWLQREGQHLVSGVRWFMGAPVSPGHCLHVLRHGFQRQRSAAAVHLSLLAPGTPLFDTAAPAGRQQRRLAAMGG</sequence>
<dbReference type="Proteomes" id="UP000249135">
    <property type="component" value="Unassembled WGS sequence"/>
</dbReference>
<proteinExistence type="predicted"/>
<dbReference type="EMBL" id="QFPP01000150">
    <property type="protein sequence ID" value="PZQ74065.1"/>
    <property type="molecule type" value="Genomic_DNA"/>
</dbReference>
<evidence type="ECO:0000256" key="1">
    <source>
        <dbReference type="SAM" id="MobiDB-lite"/>
    </source>
</evidence>
<dbReference type="AlphaFoldDB" id="A0A2W5QGZ1"/>
<evidence type="ECO:0008006" key="4">
    <source>
        <dbReference type="Google" id="ProtNLM"/>
    </source>
</evidence>
<feature type="region of interest" description="Disordered" evidence="1">
    <location>
        <begin position="314"/>
        <end position="340"/>
    </location>
</feature>
<reference evidence="2 3" key="1">
    <citation type="submission" date="2017-08" db="EMBL/GenBank/DDBJ databases">
        <title>Infants hospitalized years apart are colonized by the same room-sourced microbial strains.</title>
        <authorList>
            <person name="Brooks B."/>
            <person name="Olm M.R."/>
            <person name="Firek B.A."/>
            <person name="Baker R."/>
            <person name="Thomas B.C."/>
            <person name="Morowitz M.J."/>
            <person name="Banfield J.F."/>
        </authorList>
    </citation>
    <scope>NUCLEOTIDE SEQUENCE [LARGE SCALE GENOMIC DNA]</scope>
    <source>
        <strain evidence="2">S2_005_003_R2_41</strain>
    </source>
</reference>
<name>A0A2W5QGZ1_VARPD</name>
<feature type="compositionally biased region" description="Acidic residues" evidence="1">
    <location>
        <begin position="321"/>
        <end position="334"/>
    </location>
</feature>
<gene>
    <name evidence="2" type="ORF">DI563_13270</name>
</gene>
<evidence type="ECO:0000313" key="3">
    <source>
        <dbReference type="Proteomes" id="UP000249135"/>
    </source>
</evidence>
<dbReference type="InterPro" id="IPR011959">
    <property type="entry name" value="CHP02270"/>
</dbReference>
<organism evidence="2 3">
    <name type="scientific">Variovorax paradoxus</name>
    <dbReference type="NCBI Taxonomy" id="34073"/>
    <lineage>
        <taxon>Bacteria</taxon>
        <taxon>Pseudomonadati</taxon>
        <taxon>Pseudomonadota</taxon>
        <taxon>Betaproteobacteria</taxon>
        <taxon>Burkholderiales</taxon>
        <taxon>Comamonadaceae</taxon>
        <taxon>Variovorax</taxon>
    </lineage>
</organism>
<protein>
    <recommendedName>
        <fullName evidence="4">TIGR02270 family protein</fullName>
    </recommendedName>
</protein>
<evidence type="ECO:0000313" key="2">
    <source>
        <dbReference type="EMBL" id="PZQ74065.1"/>
    </source>
</evidence>
<comment type="caution">
    <text evidence="2">The sequence shown here is derived from an EMBL/GenBank/DDBJ whole genome shotgun (WGS) entry which is preliminary data.</text>
</comment>
<dbReference type="NCBIfam" id="TIGR02270">
    <property type="entry name" value="TIGR02270 family protein"/>
    <property type="match status" value="1"/>
</dbReference>